<name>A0ABP3UPZ5_9CLOT</name>
<comment type="catalytic activity">
    <reaction evidence="9">
        <text>glycyl-[protein] + reduced [flavodoxin] + S-adenosyl-L-methionine = glycin-2-yl radical-[protein] + semiquinone [flavodoxin] + 5'-deoxyadenosine + L-methionine + H(+)</text>
        <dbReference type="Rhea" id="RHEA:61976"/>
        <dbReference type="Rhea" id="RHEA-COMP:10622"/>
        <dbReference type="Rhea" id="RHEA-COMP:14480"/>
        <dbReference type="Rhea" id="RHEA-COMP:15993"/>
        <dbReference type="Rhea" id="RHEA-COMP:15994"/>
        <dbReference type="ChEBI" id="CHEBI:15378"/>
        <dbReference type="ChEBI" id="CHEBI:17319"/>
        <dbReference type="ChEBI" id="CHEBI:29947"/>
        <dbReference type="ChEBI" id="CHEBI:32722"/>
        <dbReference type="ChEBI" id="CHEBI:57618"/>
        <dbReference type="ChEBI" id="CHEBI:57844"/>
        <dbReference type="ChEBI" id="CHEBI:59789"/>
        <dbReference type="ChEBI" id="CHEBI:140311"/>
    </reaction>
</comment>
<evidence type="ECO:0000256" key="7">
    <source>
        <dbReference type="ARBA" id="ARBA00023004"/>
    </source>
</evidence>
<keyword evidence="13" id="KW-1185">Reference proteome</keyword>
<dbReference type="InterPro" id="IPR007197">
    <property type="entry name" value="rSAM"/>
</dbReference>
<dbReference type="EMBL" id="BAAACG010000008">
    <property type="protein sequence ID" value="GAA0738052.1"/>
    <property type="molecule type" value="Genomic_DNA"/>
</dbReference>
<dbReference type="InterPro" id="IPR017896">
    <property type="entry name" value="4Fe4S_Fe-S-bd"/>
</dbReference>
<evidence type="ECO:0000256" key="4">
    <source>
        <dbReference type="ARBA" id="ARBA00022691"/>
    </source>
</evidence>
<comment type="similarity">
    <text evidence="2">Belongs to the organic radical-activating enzymes family.</text>
</comment>
<evidence type="ECO:0000259" key="10">
    <source>
        <dbReference type="PROSITE" id="PS51379"/>
    </source>
</evidence>
<dbReference type="SFLD" id="SFLDG01118">
    <property type="entry name" value="activating_enzymes__group_2"/>
    <property type="match status" value="1"/>
</dbReference>
<dbReference type="SUPFAM" id="SSF102114">
    <property type="entry name" value="Radical SAM enzymes"/>
    <property type="match status" value="1"/>
</dbReference>
<dbReference type="Proteomes" id="UP001501510">
    <property type="component" value="Unassembled WGS sequence"/>
</dbReference>
<evidence type="ECO:0000256" key="6">
    <source>
        <dbReference type="ARBA" id="ARBA00023002"/>
    </source>
</evidence>
<evidence type="ECO:0000313" key="13">
    <source>
        <dbReference type="Proteomes" id="UP001501510"/>
    </source>
</evidence>
<accession>A0ABP3UPZ5</accession>
<keyword evidence="4" id="KW-0949">S-adenosyl-L-methionine</keyword>
<dbReference type="InterPro" id="IPR058240">
    <property type="entry name" value="rSAM_sf"/>
</dbReference>
<keyword evidence="5" id="KW-0479">Metal-binding</keyword>
<keyword evidence="6" id="KW-0560">Oxidoreductase</keyword>
<comment type="caution">
    <text evidence="12">The sequence shown here is derived from an EMBL/GenBank/DDBJ whole genome shotgun (WGS) entry which is preliminary data.</text>
</comment>
<keyword evidence="7" id="KW-0408">Iron</keyword>
<dbReference type="Gene3D" id="3.20.20.70">
    <property type="entry name" value="Aldolase class I"/>
    <property type="match status" value="1"/>
</dbReference>
<evidence type="ECO:0000256" key="9">
    <source>
        <dbReference type="ARBA" id="ARBA00047365"/>
    </source>
</evidence>
<dbReference type="PROSITE" id="PS01087">
    <property type="entry name" value="RADICAL_ACTIVATING"/>
    <property type="match status" value="1"/>
</dbReference>
<evidence type="ECO:0000256" key="5">
    <source>
        <dbReference type="ARBA" id="ARBA00022723"/>
    </source>
</evidence>
<dbReference type="Pfam" id="PF13353">
    <property type="entry name" value="Fer4_12"/>
    <property type="match status" value="1"/>
</dbReference>
<feature type="domain" description="Radical SAM core" evidence="11">
    <location>
        <begin position="16"/>
        <end position="295"/>
    </location>
</feature>
<dbReference type="PROSITE" id="PS51918">
    <property type="entry name" value="RADICAL_SAM"/>
    <property type="match status" value="1"/>
</dbReference>
<feature type="domain" description="4Fe-4S ferredoxin-type" evidence="10">
    <location>
        <begin position="47"/>
        <end position="76"/>
    </location>
</feature>
<evidence type="ECO:0000313" key="12">
    <source>
        <dbReference type="EMBL" id="GAA0738052.1"/>
    </source>
</evidence>
<evidence type="ECO:0000256" key="8">
    <source>
        <dbReference type="ARBA" id="ARBA00023014"/>
    </source>
</evidence>
<gene>
    <name evidence="12" type="ORF">GCM10008906_14980</name>
</gene>
<dbReference type="SFLD" id="SFLDG01066">
    <property type="entry name" value="organic_radical-activating_enz"/>
    <property type="match status" value="1"/>
</dbReference>
<dbReference type="PANTHER" id="PTHR30352:SF4">
    <property type="entry name" value="PYRUVATE FORMATE-LYASE 2-ACTIVATING ENZYME"/>
    <property type="match status" value="1"/>
</dbReference>
<dbReference type="InterPro" id="IPR034457">
    <property type="entry name" value="Organic_radical-activating"/>
</dbReference>
<protein>
    <submittedName>
        <fullName evidence="12">Glycyl-radical enzyme activating protein</fullName>
    </submittedName>
</protein>
<keyword evidence="3" id="KW-0004">4Fe-4S</keyword>
<dbReference type="InterPro" id="IPR012839">
    <property type="entry name" value="Organic_radical_activase"/>
</dbReference>
<dbReference type="SUPFAM" id="SSF54862">
    <property type="entry name" value="4Fe-4S ferredoxins"/>
    <property type="match status" value="1"/>
</dbReference>
<sequence>MNNTGIVFDVQRFSVNDGEGIRTTIFLKGCSLRCKWCHNPESISPKIQLNHNPKKCVLCGKCIKHVNGDGIEIVDGKLKIDFCKHEQNFQLIDVCPYKAYSKYGKEYTVDEIVDIVLKDKDYYDNSNGGVTFSGGEAINQIDFVRQLGLKLKNLGIHICLDVSGYDPANNIEKTLDFVDEYLLDYKLTNKSDYKTYIGKEFDVYKVLDLLKNNNKSVILRCPIIPSVNDTEEHFKAICDISNKYSNIIRYVDILPYHNMVKAYKFRYINDHRKFRVPSEKDKNKWKEILRQNAINKGVMENEDI</sequence>
<dbReference type="SFLD" id="SFLDS00029">
    <property type="entry name" value="Radical_SAM"/>
    <property type="match status" value="1"/>
</dbReference>
<dbReference type="NCBIfam" id="TIGR02494">
    <property type="entry name" value="PFLE_PFLC"/>
    <property type="match status" value="1"/>
</dbReference>
<reference evidence="13" key="1">
    <citation type="journal article" date="2019" name="Int. J. Syst. Evol. Microbiol.">
        <title>The Global Catalogue of Microorganisms (GCM) 10K type strain sequencing project: providing services to taxonomists for standard genome sequencing and annotation.</title>
        <authorList>
            <consortium name="The Broad Institute Genomics Platform"/>
            <consortium name="The Broad Institute Genome Sequencing Center for Infectious Disease"/>
            <person name="Wu L."/>
            <person name="Ma J."/>
        </authorList>
    </citation>
    <scope>NUCLEOTIDE SEQUENCE [LARGE SCALE GENOMIC DNA]</scope>
    <source>
        <strain evidence="13">JCM 1407</strain>
    </source>
</reference>
<organism evidence="12 13">
    <name type="scientific">Clostridium oceanicum</name>
    <dbReference type="NCBI Taxonomy" id="1543"/>
    <lineage>
        <taxon>Bacteria</taxon>
        <taxon>Bacillati</taxon>
        <taxon>Bacillota</taxon>
        <taxon>Clostridia</taxon>
        <taxon>Eubacteriales</taxon>
        <taxon>Clostridiaceae</taxon>
        <taxon>Clostridium</taxon>
    </lineage>
</organism>
<dbReference type="InterPro" id="IPR013785">
    <property type="entry name" value="Aldolase_TIM"/>
</dbReference>
<evidence type="ECO:0000256" key="1">
    <source>
        <dbReference type="ARBA" id="ARBA00001966"/>
    </source>
</evidence>
<proteinExistence type="inferred from homology"/>
<dbReference type="PIRSF" id="PIRSF000371">
    <property type="entry name" value="PFL_act_enz"/>
    <property type="match status" value="1"/>
</dbReference>
<evidence type="ECO:0000259" key="11">
    <source>
        <dbReference type="PROSITE" id="PS51918"/>
    </source>
</evidence>
<evidence type="ECO:0000256" key="2">
    <source>
        <dbReference type="ARBA" id="ARBA00009777"/>
    </source>
</evidence>
<dbReference type="InterPro" id="IPR001989">
    <property type="entry name" value="Radical_activat_CS"/>
</dbReference>
<comment type="cofactor">
    <cofactor evidence="1">
        <name>[4Fe-4S] cluster</name>
        <dbReference type="ChEBI" id="CHEBI:49883"/>
    </cofactor>
</comment>
<evidence type="ECO:0000256" key="3">
    <source>
        <dbReference type="ARBA" id="ARBA00022485"/>
    </source>
</evidence>
<keyword evidence="8" id="KW-0411">Iron-sulfur</keyword>
<dbReference type="RefSeq" id="WP_343760434.1">
    <property type="nucleotide sequence ID" value="NZ_BAAACG010000008.1"/>
</dbReference>
<dbReference type="InterPro" id="IPR040074">
    <property type="entry name" value="BssD/PflA/YjjW"/>
</dbReference>
<dbReference type="PROSITE" id="PS51379">
    <property type="entry name" value="4FE4S_FER_2"/>
    <property type="match status" value="1"/>
</dbReference>
<dbReference type="PANTHER" id="PTHR30352">
    <property type="entry name" value="PYRUVATE FORMATE-LYASE-ACTIVATING ENZYME"/>
    <property type="match status" value="1"/>
</dbReference>